<dbReference type="PATRIC" id="fig|442.7.peg.3377"/>
<organism evidence="2 3">
    <name type="scientific">Gluconobacter potus</name>
    <dbReference type="NCBI Taxonomy" id="2724927"/>
    <lineage>
        <taxon>Bacteria</taxon>
        <taxon>Pseudomonadati</taxon>
        <taxon>Pseudomonadota</taxon>
        <taxon>Alphaproteobacteria</taxon>
        <taxon>Acetobacterales</taxon>
        <taxon>Acetobacteraceae</taxon>
        <taxon>Gluconobacter</taxon>
    </lineage>
</organism>
<evidence type="ECO:0000313" key="3">
    <source>
        <dbReference type="Proteomes" id="UP000075573"/>
    </source>
</evidence>
<evidence type="ECO:0000259" key="1">
    <source>
        <dbReference type="Pfam" id="PF13098"/>
    </source>
</evidence>
<dbReference type="RefSeq" id="WP_062497377.1">
    <property type="nucleotide sequence ID" value="NZ_LHZB01000118.1"/>
</dbReference>
<gene>
    <name evidence="2" type="ORF">AD929_12775</name>
</gene>
<protein>
    <recommendedName>
        <fullName evidence="1">Thioredoxin-like fold domain-containing protein</fullName>
    </recommendedName>
</protein>
<proteinExistence type="predicted"/>
<accession>A0A149QS51</accession>
<dbReference type="Proteomes" id="UP000075573">
    <property type="component" value="Unassembled WGS sequence"/>
</dbReference>
<reference evidence="2 3" key="1">
    <citation type="submission" date="2015-06" db="EMBL/GenBank/DDBJ databases">
        <title>Improved classification and identification of acetic acid bacteria using matrix-assisted laser desorption/ionization time-of-flight mass spectrometry; Gluconobacter nephelii and Gluconobacter uchimurae are later heterotypic synonyms of Gluconobacter japonicus and Gluconobacter oxydans, respectively.</title>
        <authorList>
            <person name="Li L."/>
            <person name="Cleenwerck I."/>
            <person name="De Vuyst L."/>
            <person name="Vandamme P."/>
        </authorList>
    </citation>
    <scope>NUCLEOTIDE SEQUENCE [LARGE SCALE GENOMIC DNA]</scope>
    <source>
        <strain evidence="2 3">LMG 1764</strain>
    </source>
</reference>
<dbReference type="Gene3D" id="3.40.30.10">
    <property type="entry name" value="Glutaredoxin"/>
    <property type="match status" value="1"/>
</dbReference>
<dbReference type="InterPro" id="IPR036249">
    <property type="entry name" value="Thioredoxin-like_sf"/>
</dbReference>
<comment type="caution">
    <text evidence="2">The sequence shown here is derived from an EMBL/GenBank/DDBJ whole genome shotgun (WGS) entry which is preliminary data.</text>
</comment>
<name>A0A149QS51_9PROT</name>
<sequence>MRASPSRWSRKLWLVPVAAWLSIVGLMAGESRVLSHVHPPASLPYDQVAGNPHGRVTLYVYEAPDCEFCEKWDEQERRALERSAQDVRIIYRTILLWPQTLQDATALLCQREAAGSPQNCEGPGNLQHAILDNTRQAAHLGITATPSFITGDVMMRGYRPASDLMKKASLQLK</sequence>
<dbReference type="SUPFAM" id="SSF52833">
    <property type="entry name" value="Thioredoxin-like"/>
    <property type="match status" value="1"/>
</dbReference>
<dbReference type="InterPro" id="IPR012336">
    <property type="entry name" value="Thioredoxin-like_fold"/>
</dbReference>
<dbReference type="Pfam" id="PF13098">
    <property type="entry name" value="Thioredoxin_2"/>
    <property type="match status" value="1"/>
</dbReference>
<dbReference type="AlphaFoldDB" id="A0A149QS51"/>
<dbReference type="CDD" id="cd02972">
    <property type="entry name" value="DsbA_family"/>
    <property type="match status" value="1"/>
</dbReference>
<dbReference type="EMBL" id="LHZB01000118">
    <property type="protein sequence ID" value="KXV00091.1"/>
    <property type="molecule type" value="Genomic_DNA"/>
</dbReference>
<evidence type="ECO:0000313" key="2">
    <source>
        <dbReference type="EMBL" id="KXV00091.1"/>
    </source>
</evidence>
<feature type="domain" description="Thioredoxin-like fold" evidence="1">
    <location>
        <begin position="52"/>
        <end position="165"/>
    </location>
</feature>